<accession>A0AAE3QMB9</accession>
<name>A0AAE3QMB9_9BACT</name>
<protein>
    <submittedName>
        <fullName evidence="2">Uncharacterized protein</fullName>
    </submittedName>
</protein>
<reference evidence="2" key="1">
    <citation type="submission" date="2023-05" db="EMBL/GenBank/DDBJ databases">
        <authorList>
            <person name="Zhang X."/>
        </authorList>
    </citation>
    <scope>NUCLEOTIDE SEQUENCE</scope>
    <source>
        <strain evidence="2">YF14B1</strain>
    </source>
</reference>
<proteinExistence type="predicted"/>
<dbReference type="AlphaFoldDB" id="A0AAE3QMB9"/>
<comment type="caution">
    <text evidence="2">The sequence shown here is derived from an EMBL/GenBank/DDBJ whole genome shotgun (WGS) entry which is preliminary data.</text>
</comment>
<dbReference type="RefSeq" id="WP_313976618.1">
    <property type="nucleotide sequence ID" value="NZ_JASJOS010000002.1"/>
</dbReference>
<evidence type="ECO:0000256" key="1">
    <source>
        <dbReference type="SAM" id="Coils"/>
    </source>
</evidence>
<evidence type="ECO:0000313" key="3">
    <source>
        <dbReference type="Proteomes" id="UP001241110"/>
    </source>
</evidence>
<feature type="coiled-coil region" evidence="1">
    <location>
        <begin position="110"/>
        <end position="137"/>
    </location>
</feature>
<sequence>MKMLDKLSQKLLALRYKLVQLDLQINRLQGRVKDLEDEERFCLADLDFLKIYIKQLEQLITENPDPEHMYDRPIQKQIAQALNKWNRTKIRLAEIQKRQQNMPGMKLLAKQFLRDQIQIQLAQIEALIQQMEKKQRSL</sequence>
<gene>
    <name evidence="2" type="ORF">QNI16_06095</name>
</gene>
<organism evidence="2 3">
    <name type="scientific">Xanthocytophaga flava</name>
    <dbReference type="NCBI Taxonomy" id="3048013"/>
    <lineage>
        <taxon>Bacteria</taxon>
        <taxon>Pseudomonadati</taxon>
        <taxon>Bacteroidota</taxon>
        <taxon>Cytophagia</taxon>
        <taxon>Cytophagales</taxon>
        <taxon>Rhodocytophagaceae</taxon>
        <taxon>Xanthocytophaga</taxon>
    </lineage>
</organism>
<dbReference type="Proteomes" id="UP001241110">
    <property type="component" value="Unassembled WGS sequence"/>
</dbReference>
<evidence type="ECO:0000313" key="2">
    <source>
        <dbReference type="EMBL" id="MDJ1480050.1"/>
    </source>
</evidence>
<keyword evidence="1" id="KW-0175">Coiled coil</keyword>
<dbReference type="EMBL" id="JASJOS010000002">
    <property type="protein sequence ID" value="MDJ1480050.1"/>
    <property type="molecule type" value="Genomic_DNA"/>
</dbReference>